<sequence length="216" mass="23586">MATLHRPAIHRFHDPVLPEPRRSSGPVGDRLVFAFWAGAGMEVPGTGRRYAGNRDDAVMTMTIREAGPDDIEAIISVGQRTWPATYGFAGPEYIATGLQTWWSTEAIRRSLENTTVLVAEQDGAVTGTGNIDLRGETPIIWKLYVVPEAQGTGVGSALISELLSYAGGRPVRLEFTAGNTPAAAFYAARGFVEIRREAGERPGWPETVWVERRFAE</sequence>
<reference evidence="4 5" key="1">
    <citation type="submission" date="2016-10" db="EMBL/GenBank/DDBJ databases">
        <authorList>
            <person name="de Groot N.N."/>
        </authorList>
    </citation>
    <scope>NUCLEOTIDE SEQUENCE [LARGE SCALE GENOMIC DNA]</scope>
    <source>
        <strain evidence="4 5">DSM 43019</strain>
    </source>
</reference>
<dbReference type="Pfam" id="PF13508">
    <property type="entry name" value="Acetyltransf_7"/>
    <property type="match status" value="1"/>
</dbReference>
<name>A0A1I2IBB6_9ACTN</name>
<evidence type="ECO:0000313" key="4">
    <source>
        <dbReference type="EMBL" id="SFF37831.1"/>
    </source>
</evidence>
<gene>
    <name evidence="4" type="ORF">SAMN05421541_109359</name>
</gene>
<proteinExistence type="predicted"/>
<dbReference type="Gene3D" id="3.40.630.30">
    <property type="match status" value="1"/>
</dbReference>
<dbReference type="PANTHER" id="PTHR43877:SF2">
    <property type="entry name" value="AMINOALKYLPHOSPHONATE N-ACETYLTRANSFERASE-RELATED"/>
    <property type="match status" value="1"/>
</dbReference>
<evidence type="ECO:0000259" key="3">
    <source>
        <dbReference type="PROSITE" id="PS51186"/>
    </source>
</evidence>
<keyword evidence="1" id="KW-0808">Transferase</keyword>
<dbReference type="PROSITE" id="PS51186">
    <property type="entry name" value="GNAT"/>
    <property type="match status" value="1"/>
</dbReference>
<dbReference type="SUPFAM" id="SSF55729">
    <property type="entry name" value="Acyl-CoA N-acyltransferases (Nat)"/>
    <property type="match status" value="1"/>
</dbReference>
<dbReference type="Proteomes" id="UP000199645">
    <property type="component" value="Unassembled WGS sequence"/>
</dbReference>
<dbReference type="PANTHER" id="PTHR43877">
    <property type="entry name" value="AMINOALKYLPHOSPHONATE N-ACETYLTRANSFERASE-RELATED-RELATED"/>
    <property type="match status" value="1"/>
</dbReference>
<keyword evidence="2" id="KW-0012">Acyltransferase</keyword>
<dbReference type="STRING" id="35752.SAMN05421541_109359"/>
<dbReference type="InterPro" id="IPR000182">
    <property type="entry name" value="GNAT_dom"/>
</dbReference>
<protein>
    <submittedName>
        <fullName evidence="4">Ribosomal protein S18 acetylase RimI</fullName>
    </submittedName>
</protein>
<dbReference type="GO" id="GO:0016747">
    <property type="term" value="F:acyltransferase activity, transferring groups other than amino-acyl groups"/>
    <property type="evidence" value="ECO:0007669"/>
    <property type="project" value="InterPro"/>
</dbReference>
<keyword evidence="4" id="KW-0689">Ribosomal protein</keyword>
<evidence type="ECO:0000313" key="5">
    <source>
        <dbReference type="Proteomes" id="UP000199645"/>
    </source>
</evidence>
<organism evidence="4 5">
    <name type="scientific">Actinoplanes philippinensis</name>
    <dbReference type="NCBI Taxonomy" id="35752"/>
    <lineage>
        <taxon>Bacteria</taxon>
        <taxon>Bacillati</taxon>
        <taxon>Actinomycetota</taxon>
        <taxon>Actinomycetes</taxon>
        <taxon>Micromonosporales</taxon>
        <taxon>Micromonosporaceae</taxon>
        <taxon>Actinoplanes</taxon>
    </lineage>
</organism>
<dbReference type="EMBL" id="FONV01000009">
    <property type="protein sequence ID" value="SFF37831.1"/>
    <property type="molecule type" value="Genomic_DNA"/>
</dbReference>
<dbReference type="CDD" id="cd04301">
    <property type="entry name" value="NAT_SF"/>
    <property type="match status" value="1"/>
</dbReference>
<dbReference type="InterPro" id="IPR050832">
    <property type="entry name" value="Bact_Acetyltransf"/>
</dbReference>
<dbReference type="AlphaFoldDB" id="A0A1I2IBB6"/>
<feature type="domain" description="N-acetyltransferase" evidence="3">
    <location>
        <begin position="61"/>
        <end position="215"/>
    </location>
</feature>
<accession>A0A1I2IBB6</accession>
<evidence type="ECO:0000256" key="2">
    <source>
        <dbReference type="ARBA" id="ARBA00023315"/>
    </source>
</evidence>
<dbReference type="GO" id="GO:0005840">
    <property type="term" value="C:ribosome"/>
    <property type="evidence" value="ECO:0007669"/>
    <property type="project" value="UniProtKB-KW"/>
</dbReference>
<keyword evidence="4" id="KW-0687">Ribonucleoprotein</keyword>
<evidence type="ECO:0000256" key="1">
    <source>
        <dbReference type="ARBA" id="ARBA00022679"/>
    </source>
</evidence>
<dbReference type="InterPro" id="IPR016181">
    <property type="entry name" value="Acyl_CoA_acyltransferase"/>
</dbReference>
<keyword evidence="5" id="KW-1185">Reference proteome</keyword>